<organism evidence="2 3">
    <name type="scientific">Glaesserella parasuis</name>
    <name type="common">Haemophilus parasuis</name>
    <dbReference type="NCBI Taxonomy" id="738"/>
    <lineage>
        <taxon>Bacteria</taxon>
        <taxon>Pseudomonadati</taxon>
        <taxon>Pseudomonadota</taxon>
        <taxon>Gammaproteobacteria</taxon>
        <taxon>Pasteurellales</taxon>
        <taxon>Pasteurellaceae</taxon>
        <taxon>Glaesserella</taxon>
    </lineage>
</organism>
<evidence type="ECO:0000256" key="1">
    <source>
        <dbReference type="SAM" id="Phobius"/>
    </source>
</evidence>
<evidence type="ECO:0000313" key="2">
    <source>
        <dbReference type="EMBL" id="WGE10159.1"/>
    </source>
</evidence>
<keyword evidence="1" id="KW-0812">Transmembrane</keyword>
<protein>
    <submittedName>
        <fullName evidence="2">Uncharacterized protein</fullName>
    </submittedName>
</protein>
<dbReference type="Proteomes" id="UP001222296">
    <property type="component" value="Chromosome"/>
</dbReference>
<proteinExistence type="predicted"/>
<name>A0AAJ6ACW8_GLAPU</name>
<reference evidence="2" key="1">
    <citation type="submission" date="2023-04" db="EMBL/GenBank/DDBJ databases">
        <title>Molecular characterization of the Integrative and Conjugative elements harboring multidrug-resistance gene from Glaesserella (Haemophilus) parasuis.</title>
        <authorList>
            <person name="Che Y."/>
            <person name="Zhou L."/>
        </authorList>
    </citation>
    <scope>NUCLEOTIDE SEQUENCE</scope>
    <source>
        <strain evidence="2">Z44</strain>
    </source>
</reference>
<sequence>MFILSALVTVLVLGLVGYLYGLILESFFDFQSAKEVLRFGFIWFIGLSVFLMFVSFAPTHKTKSGKADKRYKDNPSNEPELGLFLTVILLWAGGLWYLLGKFNFEIF</sequence>
<keyword evidence="1" id="KW-1133">Transmembrane helix</keyword>
<evidence type="ECO:0000313" key="3">
    <source>
        <dbReference type="Proteomes" id="UP001222296"/>
    </source>
</evidence>
<accession>A0AAJ6ACW8</accession>
<gene>
    <name evidence="2" type="ORF">QBL01_00580</name>
</gene>
<dbReference type="EMBL" id="CP121769">
    <property type="protein sequence ID" value="WGE10159.1"/>
    <property type="molecule type" value="Genomic_DNA"/>
</dbReference>
<keyword evidence="1" id="KW-0472">Membrane</keyword>
<feature type="transmembrane region" description="Helical" evidence="1">
    <location>
        <begin position="81"/>
        <end position="99"/>
    </location>
</feature>
<dbReference type="RefSeq" id="WP_042906278.1">
    <property type="nucleotide sequence ID" value="NZ_CP049088.1"/>
</dbReference>
<feature type="transmembrane region" description="Helical" evidence="1">
    <location>
        <begin position="37"/>
        <end position="60"/>
    </location>
</feature>
<dbReference type="AlphaFoldDB" id="A0AAJ6ACW8"/>